<evidence type="ECO:0000313" key="3">
    <source>
        <dbReference type="EMBL" id="VFK11509.1"/>
    </source>
</evidence>
<dbReference type="EMBL" id="CAADFA010000190">
    <property type="protein sequence ID" value="VFJ57013.1"/>
    <property type="molecule type" value="Genomic_DNA"/>
</dbReference>
<reference evidence="2" key="1">
    <citation type="submission" date="2019-02" db="EMBL/GenBank/DDBJ databases">
        <authorList>
            <person name="Gruber-Vodicka R. H."/>
            <person name="Seah K. B. B."/>
        </authorList>
    </citation>
    <scope>NUCLEOTIDE SEQUENCE</scope>
    <source>
        <strain evidence="2">BECK_BZ163</strain>
        <strain evidence="3">BECK_BZ164</strain>
        <strain evidence="1">BECK_BZ165</strain>
    </source>
</reference>
<protein>
    <submittedName>
        <fullName evidence="2">Uncharacterized protein</fullName>
    </submittedName>
</protein>
<dbReference type="EMBL" id="CAADEZ010000181">
    <property type="protein sequence ID" value="VFJ57054.1"/>
    <property type="molecule type" value="Genomic_DNA"/>
</dbReference>
<dbReference type="EMBL" id="CAADFL010000187">
    <property type="protein sequence ID" value="VFK11509.1"/>
    <property type="molecule type" value="Genomic_DNA"/>
</dbReference>
<organism evidence="2">
    <name type="scientific">Candidatus Kentrum sp. FM</name>
    <dbReference type="NCBI Taxonomy" id="2126340"/>
    <lineage>
        <taxon>Bacteria</taxon>
        <taxon>Pseudomonadati</taxon>
        <taxon>Pseudomonadota</taxon>
        <taxon>Gammaproteobacteria</taxon>
        <taxon>Candidatus Kentrum</taxon>
    </lineage>
</organism>
<evidence type="ECO:0000313" key="1">
    <source>
        <dbReference type="EMBL" id="VFJ57013.1"/>
    </source>
</evidence>
<gene>
    <name evidence="2" type="ORF">BECKFM1743A_GA0114220_101815</name>
    <name evidence="3" type="ORF">BECKFM1743B_GA0114221_101874</name>
    <name evidence="1" type="ORF">BECKFM1743C_GA0114222_101904</name>
</gene>
<accession>A0A450SSM0</accession>
<proteinExistence type="predicted"/>
<dbReference type="AlphaFoldDB" id="A0A450SSM0"/>
<evidence type="ECO:0000313" key="2">
    <source>
        <dbReference type="EMBL" id="VFJ57054.1"/>
    </source>
</evidence>
<name>A0A450SSM0_9GAMM</name>
<sequence length="68" mass="6649">MADLMTVGMMLTATDRMSGVVVSASNRAMAGLGAVQARMAGMADTAGRLGRAAMTHGAVLAGSVAGPP</sequence>